<gene>
    <name evidence="4" type="ORF">I6J18_00390</name>
</gene>
<dbReference type="InterPro" id="IPR012338">
    <property type="entry name" value="Beta-lactam/transpept-like"/>
</dbReference>
<dbReference type="GO" id="GO:0016020">
    <property type="term" value="C:membrane"/>
    <property type="evidence" value="ECO:0007669"/>
    <property type="project" value="UniProtKB-SubCell"/>
</dbReference>
<name>A0A974NMI7_PERPY</name>
<dbReference type="Pfam" id="PF00144">
    <property type="entry name" value="Beta-lactamase"/>
    <property type="match status" value="1"/>
</dbReference>
<dbReference type="Proteomes" id="UP000595254">
    <property type="component" value="Chromosome"/>
</dbReference>
<dbReference type="GO" id="GO:0016787">
    <property type="term" value="F:hydrolase activity"/>
    <property type="evidence" value="ECO:0007669"/>
    <property type="project" value="UniProtKB-KW"/>
</dbReference>
<sequence length="342" mass="38558">MLKNRMDIGQIVSIQAKEVGFSGVVLLKEENEIILQEAFGLADRSNNLSNTLETRFGIASGCKLFTAIAICQLVEKGMLSFDTKLSDCLDIEFPHFNQDITIHHLLTHTSGMPDYFDEAVMDDFSDLWKAVPMYTIKRLSDFLPLFQHHSMMFKPGERFHYNNAGFIVLGLVIEQHTGLEFTEYIELNVFKSANLTDSGYFELDQLPANTAIGYIDRKNGTWTTNIYSLPIKGGSDGGAFISALDMMKVWEALFSYQLLSEKMTAALLTPYICEEDEEYYGYGIWITKRDGDIFKYHLMGYDPGVSFHSSVYPNNGIKLVIPSNKGKGPYAITCEIEKALSL</sequence>
<dbReference type="InterPro" id="IPR001466">
    <property type="entry name" value="Beta-lactam-related"/>
</dbReference>
<reference evidence="4 5" key="1">
    <citation type="submission" date="2021-01" db="EMBL/GenBank/DDBJ databases">
        <title>FDA dAtabase for Regulatory Grade micrObial Sequences (FDA-ARGOS): Supporting development and validation of Infectious Disease Dx tests.</title>
        <authorList>
            <person name="Nelson B."/>
            <person name="Plummer A."/>
            <person name="Tallon L."/>
            <person name="Sadzewicz L."/>
            <person name="Zhao X."/>
            <person name="Boylan J."/>
            <person name="Ott S."/>
            <person name="Bowen H."/>
            <person name="Vavikolanu K."/>
            <person name="Mehta A."/>
            <person name="Aluvathingal J."/>
            <person name="Nadendla S."/>
            <person name="Myers T."/>
            <person name="Yan Y."/>
            <person name="Sichtig H."/>
        </authorList>
    </citation>
    <scope>NUCLEOTIDE SEQUENCE [LARGE SCALE GENOMIC DNA]</scope>
    <source>
        <strain evidence="4 5">FDAARGOS_1161</strain>
    </source>
</reference>
<dbReference type="AlphaFoldDB" id="A0A974NMI7"/>
<keyword evidence="4" id="KW-0378">Hydrolase</keyword>
<organism evidence="4 5">
    <name type="scientific">Peribacillus psychrosaccharolyticus</name>
    <name type="common">Bacillus psychrosaccharolyticus</name>
    <dbReference type="NCBI Taxonomy" id="1407"/>
    <lineage>
        <taxon>Bacteria</taxon>
        <taxon>Bacillati</taxon>
        <taxon>Bacillota</taxon>
        <taxon>Bacilli</taxon>
        <taxon>Bacillales</taxon>
        <taxon>Bacillaceae</taxon>
        <taxon>Peribacillus</taxon>
    </lineage>
</organism>
<dbReference type="PANTHER" id="PTHR46825:SF11">
    <property type="entry name" value="PENICILLIN-BINDING PROTEIN 4"/>
    <property type="match status" value="1"/>
</dbReference>
<accession>A0A974NMI7</accession>
<keyword evidence="2" id="KW-0472">Membrane</keyword>
<dbReference type="Gene3D" id="3.40.710.10">
    <property type="entry name" value="DD-peptidase/beta-lactamase superfamily"/>
    <property type="match status" value="1"/>
</dbReference>
<dbReference type="EMBL" id="CP068053">
    <property type="protein sequence ID" value="QQT00451.1"/>
    <property type="molecule type" value="Genomic_DNA"/>
</dbReference>
<evidence type="ECO:0000313" key="5">
    <source>
        <dbReference type="Proteomes" id="UP000595254"/>
    </source>
</evidence>
<dbReference type="RefSeq" id="WP_040375363.1">
    <property type="nucleotide sequence ID" value="NZ_CP068053.1"/>
</dbReference>
<evidence type="ECO:0000256" key="2">
    <source>
        <dbReference type="ARBA" id="ARBA00023136"/>
    </source>
</evidence>
<protein>
    <submittedName>
        <fullName evidence="4">Serine hydrolase</fullName>
    </submittedName>
</protein>
<comment type="subcellular location">
    <subcellularLocation>
        <location evidence="1">Membrane</location>
    </subcellularLocation>
</comment>
<evidence type="ECO:0000259" key="3">
    <source>
        <dbReference type="Pfam" id="PF00144"/>
    </source>
</evidence>
<dbReference type="PANTHER" id="PTHR46825">
    <property type="entry name" value="D-ALANYL-D-ALANINE-CARBOXYPEPTIDASE/ENDOPEPTIDASE AMPH"/>
    <property type="match status" value="1"/>
</dbReference>
<dbReference type="SUPFAM" id="SSF56601">
    <property type="entry name" value="beta-lactamase/transpeptidase-like"/>
    <property type="match status" value="1"/>
</dbReference>
<dbReference type="InterPro" id="IPR050491">
    <property type="entry name" value="AmpC-like"/>
</dbReference>
<evidence type="ECO:0000256" key="1">
    <source>
        <dbReference type="ARBA" id="ARBA00004370"/>
    </source>
</evidence>
<dbReference type="KEGG" id="ppsr:I6J18_00390"/>
<evidence type="ECO:0000313" key="4">
    <source>
        <dbReference type="EMBL" id="QQT00451.1"/>
    </source>
</evidence>
<proteinExistence type="predicted"/>
<feature type="domain" description="Beta-lactamase-related" evidence="3">
    <location>
        <begin position="25"/>
        <end position="329"/>
    </location>
</feature>
<keyword evidence="5" id="KW-1185">Reference proteome</keyword>